<organism evidence="10 11">
    <name type="scientific">Symbiodinium necroappetens</name>
    <dbReference type="NCBI Taxonomy" id="1628268"/>
    <lineage>
        <taxon>Eukaryota</taxon>
        <taxon>Sar</taxon>
        <taxon>Alveolata</taxon>
        <taxon>Dinophyceae</taxon>
        <taxon>Suessiales</taxon>
        <taxon>Symbiodiniaceae</taxon>
        <taxon>Symbiodinium</taxon>
    </lineage>
</organism>
<feature type="transmembrane region" description="Helical" evidence="7">
    <location>
        <begin position="354"/>
        <end position="383"/>
    </location>
</feature>
<dbReference type="Pfam" id="PF13967">
    <property type="entry name" value="RSN1_TM"/>
    <property type="match status" value="1"/>
</dbReference>
<feature type="transmembrane region" description="Helical" evidence="7">
    <location>
        <begin position="544"/>
        <end position="572"/>
    </location>
</feature>
<evidence type="ECO:0000259" key="8">
    <source>
        <dbReference type="Pfam" id="PF02714"/>
    </source>
</evidence>
<feature type="transmembrane region" description="Helical" evidence="7">
    <location>
        <begin position="142"/>
        <end position="164"/>
    </location>
</feature>
<name>A0A813BCD1_9DINO</name>
<evidence type="ECO:0000313" key="10">
    <source>
        <dbReference type="EMBL" id="CAE7897045.1"/>
    </source>
</evidence>
<evidence type="ECO:0000256" key="3">
    <source>
        <dbReference type="ARBA" id="ARBA00022448"/>
    </source>
</evidence>
<feature type="transmembrane region" description="Helical" evidence="7">
    <location>
        <begin position="16"/>
        <end position="36"/>
    </location>
</feature>
<keyword evidence="5 7" id="KW-1133">Transmembrane helix</keyword>
<evidence type="ECO:0000256" key="6">
    <source>
        <dbReference type="ARBA" id="ARBA00023136"/>
    </source>
</evidence>
<keyword evidence="11" id="KW-1185">Reference proteome</keyword>
<dbReference type="OrthoDB" id="1689567at2759"/>
<evidence type="ECO:0000259" key="9">
    <source>
        <dbReference type="Pfam" id="PF13967"/>
    </source>
</evidence>
<reference evidence="10" key="1">
    <citation type="submission" date="2021-02" db="EMBL/GenBank/DDBJ databases">
        <authorList>
            <person name="Dougan E. K."/>
            <person name="Rhodes N."/>
            <person name="Thang M."/>
            <person name="Chan C."/>
        </authorList>
    </citation>
    <scope>NUCLEOTIDE SEQUENCE</scope>
</reference>
<feature type="transmembrane region" description="Helical" evidence="7">
    <location>
        <begin position="104"/>
        <end position="122"/>
    </location>
</feature>
<feature type="transmembrane region" description="Helical" evidence="7">
    <location>
        <begin position="311"/>
        <end position="334"/>
    </location>
</feature>
<comment type="subcellular location">
    <subcellularLocation>
        <location evidence="1">Membrane</location>
        <topology evidence="1">Multi-pass membrane protein</topology>
    </subcellularLocation>
</comment>
<feature type="transmembrane region" description="Helical" evidence="7">
    <location>
        <begin position="448"/>
        <end position="467"/>
    </location>
</feature>
<proteinExistence type="inferred from homology"/>
<evidence type="ECO:0000256" key="5">
    <source>
        <dbReference type="ARBA" id="ARBA00022989"/>
    </source>
</evidence>
<dbReference type="EMBL" id="CAJNJA010069141">
    <property type="protein sequence ID" value="CAE7897045.1"/>
    <property type="molecule type" value="Genomic_DNA"/>
</dbReference>
<dbReference type="Pfam" id="PF02714">
    <property type="entry name" value="RSN1_7TM"/>
    <property type="match status" value="1"/>
</dbReference>
<comment type="similarity">
    <text evidence="2">Belongs to the CSC1 (TC 1.A.17) family.</text>
</comment>
<dbReference type="PANTHER" id="PTHR13018">
    <property type="entry name" value="PROBABLE MEMBRANE PROTEIN DUF221-RELATED"/>
    <property type="match status" value="1"/>
</dbReference>
<feature type="domain" description="CSC1/OSCA1-like N-terminal transmembrane" evidence="9">
    <location>
        <begin position="17"/>
        <end position="166"/>
    </location>
</feature>
<evidence type="ECO:0000256" key="7">
    <source>
        <dbReference type="SAM" id="Phobius"/>
    </source>
</evidence>
<dbReference type="InterPro" id="IPR003864">
    <property type="entry name" value="CSC1/OSCA1-like_7TM"/>
</dbReference>
<keyword evidence="6 7" id="KW-0472">Membrane</keyword>
<dbReference type="Proteomes" id="UP000601435">
    <property type="component" value="Unassembled WGS sequence"/>
</dbReference>
<dbReference type="InterPro" id="IPR032880">
    <property type="entry name" value="CSC1/OSCA1-like_N"/>
</dbReference>
<feature type="transmembrane region" description="Helical" evidence="7">
    <location>
        <begin position="512"/>
        <end position="532"/>
    </location>
</feature>
<evidence type="ECO:0000256" key="1">
    <source>
        <dbReference type="ARBA" id="ARBA00004141"/>
    </source>
</evidence>
<sequence>MPPPRADDSSLEAVKFSILTNALLLLVFLGALELFLRREGTRQLLAPKLPPQERIGFLCSRFPGFLSGGFTAWARRVWQQRHQPLDLDPDATILIRFCQLGLKFSLLGTALSCVLLPMYATGPGQASGFNAMSLSNLKLGGSTRFWCVILAAYMLTLTFGYLILREWHAFVSIKRQHFVKAVSGACGPAIAQSRRTLMVEDVPSASWSEQGVTAFFEKLYGPACVYSCVCLGHDEPDLHPSARAAAHLIQVNTGPATAFVTLRSAERCAEAQQVVLSHTSGWQIREAPEPRDLIWSNVLKPRGMTELHQKIGLAATVVCVLFWSVPVTLIQAWANVESLSKWFPAVSDLKAWSPALYALMTSYLPVLALMGLQALLPYFFAAMARSYEGHKTKSGVERVVLNRCFNYQLASLYVTVLSGSLWDSLTKILDQPSQVLDILARSLPKANVYFLSFVLARACVGVPLLLLRPDVCFGFCGLSGSGTKIHCAFGYEASSIAIVLVIGITYSFIAPAILPACAVYFAAATLSYRWLFTHVYDSEFDGSGVFWYDLFNCVILGLLLSTLSLIGLAILYGSYTQLVFLIPLPVLVVYLALRCWGRIGWKSRWTALEDAVRADQDEGSALAGFQEDLYAQPCEPSSEPS</sequence>
<evidence type="ECO:0000256" key="2">
    <source>
        <dbReference type="ARBA" id="ARBA00007779"/>
    </source>
</evidence>
<comment type="caution">
    <text evidence="10">The sequence shown here is derived from an EMBL/GenBank/DDBJ whole genome shotgun (WGS) entry which is preliminary data.</text>
</comment>
<dbReference type="AlphaFoldDB" id="A0A813BCD1"/>
<feature type="transmembrane region" description="Helical" evidence="7">
    <location>
        <begin position="578"/>
        <end position="596"/>
    </location>
</feature>
<feature type="domain" description="CSC1/OSCA1-like 7TM region" evidence="8">
    <location>
        <begin position="311"/>
        <end position="568"/>
    </location>
</feature>
<dbReference type="GO" id="GO:0005886">
    <property type="term" value="C:plasma membrane"/>
    <property type="evidence" value="ECO:0007669"/>
    <property type="project" value="TreeGrafter"/>
</dbReference>
<keyword evidence="3" id="KW-0813">Transport</keyword>
<evidence type="ECO:0000313" key="11">
    <source>
        <dbReference type="Proteomes" id="UP000601435"/>
    </source>
</evidence>
<accession>A0A813BCD1</accession>
<dbReference type="InterPro" id="IPR045122">
    <property type="entry name" value="Csc1-like"/>
</dbReference>
<dbReference type="GO" id="GO:0005227">
    <property type="term" value="F:calcium-activated cation channel activity"/>
    <property type="evidence" value="ECO:0007669"/>
    <property type="project" value="InterPro"/>
</dbReference>
<protein>
    <submittedName>
        <fullName evidence="10">CSC1 protein</fullName>
    </submittedName>
</protein>
<gene>
    <name evidence="10" type="primary">CSC1</name>
    <name evidence="10" type="ORF">SNEC2469_LOCUS30074</name>
</gene>
<evidence type="ECO:0000256" key="4">
    <source>
        <dbReference type="ARBA" id="ARBA00022692"/>
    </source>
</evidence>
<keyword evidence="4 7" id="KW-0812">Transmembrane</keyword>
<dbReference type="PANTHER" id="PTHR13018:SF5">
    <property type="entry name" value="RE44586P"/>
    <property type="match status" value="1"/>
</dbReference>